<keyword evidence="2" id="KW-0812">Transmembrane</keyword>
<dbReference type="FunFam" id="3.40.50.1820:FF:000054">
    <property type="entry name" value="Alpha/beta-Hydrolases superfamily protein"/>
    <property type="match status" value="1"/>
</dbReference>
<reference evidence="4 5" key="1">
    <citation type="submission" date="2024-08" db="EMBL/GenBank/DDBJ databases">
        <title>Insights into the chromosomal genome structure of Flemingia macrophylla.</title>
        <authorList>
            <person name="Ding Y."/>
            <person name="Zhao Y."/>
            <person name="Bi W."/>
            <person name="Wu M."/>
            <person name="Zhao G."/>
            <person name="Gong Y."/>
            <person name="Li W."/>
            <person name="Zhang P."/>
        </authorList>
    </citation>
    <scope>NUCLEOTIDE SEQUENCE [LARGE SCALE GENOMIC DNA]</scope>
    <source>
        <strain evidence="4">DYQJB</strain>
        <tissue evidence="4">Leaf</tissue>
    </source>
</reference>
<accession>A0ABD1MHK5</accession>
<keyword evidence="2" id="KW-1133">Transmembrane helix</keyword>
<protein>
    <recommendedName>
        <fullName evidence="3">Serine aminopeptidase S33 domain-containing protein</fullName>
    </recommendedName>
</protein>
<evidence type="ECO:0000256" key="2">
    <source>
        <dbReference type="SAM" id="Phobius"/>
    </source>
</evidence>
<dbReference type="Proteomes" id="UP001603857">
    <property type="component" value="Unassembled WGS sequence"/>
</dbReference>
<dbReference type="InterPro" id="IPR051044">
    <property type="entry name" value="MAG_DAG_Lipase"/>
</dbReference>
<sequence length="420" mass="47490">MREKKKKKKKKKNHKKKEIMASTSPTGGAFRNPNSVEYGEIRVLEEVWSNDLGSYCKVYPLCDALNQEFRAASCVQRKRRKRREVSNMTIPGVSAELQKILGAKMDEVDARRRAREAFKDVQLGIDHILFKTPCEGIKMEESYEKNSKGIEIFHKSWLPLSRPKAAVFFCHGIARMLASCGYAVVAMDYPGFGLSEGLHCYIPSFDGLVDTVIEKYSKIRENPPFHSLPSFLFGESMGGAVALKMHMKQPKAWDGAILVAPMYNMVPPMLVTQILIGVASVFPKHKLVPQKDLAEAAFRDLKKREQTAYNVISYKDKPRLRTAVEMLKTTQEIDRRMKEVSLPLLILHGEADTVTDPSVSKALYENASCSDKKLKLYKDAYHALLEGEPDEIVTQVFGDIISWLDEHTTKSNQSSSSFIF</sequence>
<evidence type="ECO:0000313" key="5">
    <source>
        <dbReference type="Proteomes" id="UP001603857"/>
    </source>
</evidence>
<dbReference type="Gene3D" id="3.40.50.1820">
    <property type="entry name" value="alpha/beta hydrolase"/>
    <property type="match status" value="1"/>
</dbReference>
<dbReference type="SUPFAM" id="SSF53474">
    <property type="entry name" value="alpha/beta-Hydrolases"/>
    <property type="match status" value="1"/>
</dbReference>
<dbReference type="Pfam" id="PF12146">
    <property type="entry name" value="Hydrolase_4"/>
    <property type="match status" value="1"/>
</dbReference>
<comment type="caution">
    <text evidence="4">The sequence shown here is derived from an EMBL/GenBank/DDBJ whole genome shotgun (WGS) entry which is preliminary data.</text>
</comment>
<dbReference type="EMBL" id="JBGMDY010000005">
    <property type="protein sequence ID" value="KAL2335275.1"/>
    <property type="molecule type" value="Genomic_DNA"/>
</dbReference>
<evidence type="ECO:0000313" key="4">
    <source>
        <dbReference type="EMBL" id="KAL2335275.1"/>
    </source>
</evidence>
<dbReference type="InterPro" id="IPR000073">
    <property type="entry name" value="AB_hydrolase_1"/>
</dbReference>
<dbReference type="InterPro" id="IPR022742">
    <property type="entry name" value="Hydrolase_4"/>
</dbReference>
<dbReference type="InterPro" id="IPR029058">
    <property type="entry name" value="AB_hydrolase_fold"/>
</dbReference>
<feature type="transmembrane region" description="Helical" evidence="2">
    <location>
        <begin position="255"/>
        <end position="282"/>
    </location>
</feature>
<dbReference type="PANTHER" id="PTHR11614">
    <property type="entry name" value="PHOSPHOLIPASE-RELATED"/>
    <property type="match status" value="1"/>
</dbReference>
<gene>
    <name evidence="4" type="ORF">Fmac_016488</name>
</gene>
<feature type="region of interest" description="Disordered" evidence="1">
    <location>
        <begin position="1"/>
        <end position="31"/>
    </location>
</feature>
<dbReference type="PRINTS" id="PR00111">
    <property type="entry name" value="ABHYDROLASE"/>
</dbReference>
<feature type="domain" description="Serine aminopeptidase S33" evidence="3">
    <location>
        <begin position="169"/>
        <end position="389"/>
    </location>
</feature>
<feature type="compositionally biased region" description="Basic residues" evidence="1">
    <location>
        <begin position="1"/>
        <end position="17"/>
    </location>
</feature>
<evidence type="ECO:0000259" key="3">
    <source>
        <dbReference type="Pfam" id="PF12146"/>
    </source>
</evidence>
<proteinExistence type="predicted"/>
<name>A0ABD1MHK5_9FABA</name>
<dbReference type="AlphaFoldDB" id="A0ABD1MHK5"/>
<organism evidence="4 5">
    <name type="scientific">Flemingia macrophylla</name>
    <dbReference type="NCBI Taxonomy" id="520843"/>
    <lineage>
        <taxon>Eukaryota</taxon>
        <taxon>Viridiplantae</taxon>
        <taxon>Streptophyta</taxon>
        <taxon>Embryophyta</taxon>
        <taxon>Tracheophyta</taxon>
        <taxon>Spermatophyta</taxon>
        <taxon>Magnoliopsida</taxon>
        <taxon>eudicotyledons</taxon>
        <taxon>Gunneridae</taxon>
        <taxon>Pentapetalae</taxon>
        <taxon>rosids</taxon>
        <taxon>fabids</taxon>
        <taxon>Fabales</taxon>
        <taxon>Fabaceae</taxon>
        <taxon>Papilionoideae</taxon>
        <taxon>50 kb inversion clade</taxon>
        <taxon>NPAAA clade</taxon>
        <taxon>indigoferoid/millettioid clade</taxon>
        <taxon>Phaseoleae</taxon>
        <taxon>Flemingia</taxon>
    </lineage>
</organism>
<keyword evidence="2" id="KW-0472">Membrane</keyword>
<evidence type="ECO:0000256" key="1">
    <source>
        <dbReference type="SAM" id="MobiDB-lite"/>
    </source>
</evidence>
<keyword evidence="5" id="KW-1185">Reference proteome</keyword>